<dbReference type="InterPro" id="IPR002132">
    <property type="entry name" value="Ribosomal_uL5"/>
</dbReference>
<evidence type="ECO:0000256" key="5">
    <source>
        <dbReference type="HAMAP-Rule" id="MF_01333"/>
    </source>
</evidence>
<comment type="subunit">
    <text evidence="5">Part of the 50S ribosomal subunit; part of the 5S rRNA/L5/L18/L25 subcomplex. Contacts the 5S rRNA and the P site tRNA. Forms a bridge to the 30S subunit in the 70S ribosome.</text>
</comment>
<feature type="domain" description="Large ribosomal subunit protein uL5 C-terminal" evidence="8">
    <location>
        <begin position="85"/>
        <end position="176"/>
    </location>
</feature>
<accession>A0A2M7D6E2</accession>
<dbReference type="InterPro" id="IPR020930">
    <property type="entry name" value="Ribosomal_uL5_bac-type"/>
</dbReference>
<comment type="function">
    <text evidence="5">This is 1 of the proteins that bind and probably mediate the attachment of the 5S RNA into the large ribosomal subunit, where it forms part of the central protuberance. In the 70S ribosome it contacts protein S13 of the 30S subunit (bridge B1b), connecting the 2 subunits; this bridge is implicated in subunit movement. Contacts the P site tRNA; the 5S rRNA and some of its associated proteins might help stabilize positioning of ribosome-bound tRNAs.</text>
</comment>
<dbReference type="InterPro" id="IPR031309">
    <property type="entry name" value="Ribosomal_uL5_C"/>
</dbReference>
<dbReference type="GO" id="GO:0006412">
    <property type="term" value="P:translation"/>
    <property type="evidence" value="ECO:0007669"/>
    <property type="project" value="UniProtKB-UniRule"/>
</dbReference>
<dbReference type="HAMAP" id="MF_01333_B">
    <property type="entry name" value="Ribosomal_uL5_B"/>
    <property type="match status" value="1"/>
</dbReference>
<dbReference type="InterPro" id="IPR022803">
    <property type="entry name" value="Ribosomal_uL5_dom_sf"/>
</dbReference>
<evidence type="ECO:0000259" key="8">
    <source>
        <dbReference type="Pfam" id="PF00673"/>
    </source>
</evidence>
<dbReference type="GO" id="GO:0000049">
    <property type="term" value="F:tRNA binding"/>
    <property type="evidence" value="ECO:0007669"/>
    <property type="project" value="UniProtKB-UniRule"/>
</dbReference>
<feature type="domain" description="Large ribosomal subunit protein uL5 N-terminal" evidence="7">
    <location>
        <begin position="24"/>
        <end position="80"/>
    </location>
</feature>
<keyword evidence="5" id="KW-0820">tRNA-binding</keyword>
<evidence type="ECO:0000313" key="9">
    <source>
        <dbReference type="EMBL" id="PIV38561.1"/>
    </source>
</evidence>
<evidence type="ECO:0000256" key="3">
    <source>
        <dbReference type="ARBA" id="ARBA00023274"/>
    </source>
</evidence>
<dbReference type="InterPro" id="IPR020929">
    <property type="entry name" value="Ribosomal_uL5_CS"/>
</dbReference>
<sequence length="179" mass="20117">MNRLQEKYIKQVVPAMRQTFGYKNNLAVPKILKVTINSGVGRFCQDEKANEDIIKDITTLAGQKAVTTQAKKAIASFKTRQGQVIGIKVTLRGRRMYDFVDRLISLALPRTRDFRGLPAKSVDQRGSLNIGLKEQIVFPEISHEHVRTIFGLEISVTTNAKSQPEGIELFKLMGFPIKS</sequence>
<name>A0A2M7D6E2_9BACT</name>
<dbReference type="GO" id="GO:0019843">
    <property type="term" value="F:rRNA binding"/>
    <property type="evidence" value="ECO:0007669"/>
    <property type="project" value="UniProtKB-UniRule"/>
</dbReference>
<dbReference type="PIRSF" id="PIRSF002161">
    <property type="entry name" value="Ribosomal_L5"/>
    <property type="match status" value="1"/>
</dbReference>
<evidence type="ECO:0000259" key="7">
    <source>
        <dbReference type="Pfam" id="PF00281"/>
    </source>
</evidence>
<organism evidence="9 10">
    <name type="scientific">Candidatus Portnoybacteria bacterium CG02_land_8_20_14_3_00_45_8</name>
    <dbReference type="NCBI Taxonomy" id="1974807"/>
    <lineage>
        <taxon>Bacteria</taxon>
        <taxon>Candidatus Portnoyibacteriota</taxon>
    </lineage>
</organism>
<dbReference type="InterPro" id="IPR031310">
    <property type="entry name" value="Ribosomal_uL5_N"/>
</dbReference>
<proteinExistence type="inferred from homology"/>
<dbReference type="SUPFAM" id="SSF55282">
    <property type="entry name" value="RL5-like"/>
    <property type="match status" value="1"/>
</dbReference>
<dbReference type="Proteomes" id="UP000229247">
    <property type="component" value="Unassembled WGS sequence"/>
</dbReference>
<protein>
    <recommendedName>
        <fullName evidence="4 5">Large ribosomal subunit protein uL5</fullName>
    </recommendedName>
</protein>
<keyword evidence="5" id="KW-0699">rRNA-binding</keyword>
<comment type="caution">
    <text evidence="9">The sequence shown here is derived from an EMBL/GenBank/DDBJ whole genome shotgun (WGS) entry which is preliminary data.</text>
</comment>
<dbReference type="Pfam" id="PF00673">
    <property type="entry name" value="Ribosomal_L5_C"/>
    <property type="match status" value="1"/>
</dbReference>
<dbReference type="GO" id="GO:0003735">
    <property type="term" value="F:structural constituent of ribosome"/>
    <property type="evidence" value="ECO:0007669"/>
    <property type="project" value="InterPro"/>
</dbReference>
<dbReference type="AlphaFoldDB" id="A0A2M7D6E2"/>
<dbReference type="Gene3D" id="3.30.1440.10">
    <property type="match status" value="1"/>
</dbReference>
<evidence type="ECO:0000256" key="2">
    <source>
        <dbReference type="ARBA" id="ARBA00022980"/>
    </source>
</evidence>
<gene>
    <name evidence="5" type="primary">rplE</name>
    <name evidence="9" type="ORF">COS30_01410</name>
</gene>
<evidence type="ECO:0000256" key="1">
    <source>
        <dbReference type="ARBA" id="ARBA00008553"/>
    </source>
</evidence>
<evidence type="ECO:0000256" key="6">
    <source>
        <dbReference type="RuleBase" id="RU003930"/>
    </source>
</evidence>
<keyword evidence="5" id="KW-0694">RNA-binding</keyword>
<dbReference type="FunFam" id="3.30.1440.10:FF:000001">
    <property type="entry name" value="50S ribosomal protein L5"/>
    <property type="match status" value="1"/>
</dbReference>
<evidence type="ECO:0000313" key="10">
    <source>
        <dbReference type="Proteomes" id="UP000229247"/>
    </source>
</evidence>
<dbReference type="Pfam" id="PF00281">
    <property type="entry name" value="Ribosomal_L5"/>
    <property type="match status" value="1"/>
</dbReference>
<dbReference type="NCBIfam" id="NF000585">
    <property type="entry name" value="PRK00010.1"/>
    <property type="match status" value="1"/>
</dbReference>
<keyword evidence="2 5" id="KW-0689">Ribosomal protein</keyword>
<evidence type="ECO:0000256" key="4">
    <source>
        <dbReference type="ARBA" id="ARBA00035245"/>
    </source>
</evidence>
<comment type="similarity">
    <text evidence="1 5 6">Belongs to the universal ribosomal protein uL5 family.</text>
</comment>
<dbReference type="PROSITE" id="PS00358">
    <property type="entry name" value="RIBOSOMAL_L5"/>
    <property type="match status" value="1"/>
</dbReference>
<dbReference type="GO" id="GO:1990904">
    <property type="term" value="C:ribonucleoprotein complex"/>
    <property type="evidence" value="ECO:0007669"/>
    <property type="project" value="UniProtKB-KW"/>
</dbReference>
<dbReference type="EMBL" id="PEUE01000034">
    <property type="protein sequence ID" value="PIV38561.1"/>
    <property type="molecule type" value="Genomic_DNA"/>
</dbReference>
<keyword evidence="3 5" id="KW-0687">Ribonucleoprotein</keyword>
<dbReference type="PANTHER" id="PTHR11994">
    <property type="entry name" value="60S RIBOSOMAL PROTEIN L11-RELATED"/>
    <property type="match status" value="1"/>
</dbReference>
<dbReference type="GO" id="GO:0005840">
    <property type="term" value="C:ribosome"/>
    <property type="evidence" value="ECO:0007669"/>
    <property type="project" value="UniProtKB-KW"/>
</dbReference>
<reference evidence="10" key="1">
    <citation type="submission" date="2017-09" db="EMBL/GenBank/DDBJ databases">
        <title>Depth-based differentiation of microbial function through sediment-hosted aquifers and enrichment of novel symbionts in the deep terrestrial subsurface.</title>
        <authorList>
            <person name="Probst A.J."/>
            <person name="Ladd B."/>
            <person name="Jarett J.K."/>
            <person name="Geller-Mcgrath D.E."/>
            <person name="Sieber C.M.K."/>
            <person name="Emerson J.B."/>
            <person name="Anantharaman K."/>
            <person name="Thomas B.C."/>
            <person name="Malmstrom R."/>
            <person name="Stieglmeier M."/>
            <person name="Klingl A."/>
            <person name="Woyke T."/>
            <person name="Ryan C.M."/>
            <person name="Banfield J.F."/>
        </authorList>
    </citation>
    <scope>NUCLEOTIDE SEQUENCE [LARGE SCALE GENOMIC DNA]</scope>
</reference>